<evidence type="ECO:0000313" key="16">
    <source>
        <dbReference type="EMBL" id="APC96514.1"/>
    </source>
</evidence>
<evidence type="ECO:0000256" key="4">
    <source>
        <dbReference type="ARBA" id="ARBA00007008"/>
    </source>
</evidence>
<protein>
    <recommendedName>
        <fullName evidence="5 13">Adenylyl-sulfate kinase</fullName>
        <ecNumber evidence="5 13">2.7.1.25</ecNumber>
    </recommendedName>
    <alternativeName>
        <fullName evidence="11 13">APS kinase</fullName>
    </alternativeName>
    <alternativeName>
        <fullName evidence="12 13">ATP adenosine-5'-phosphosulfate 3'-phosphotransferase</fullName>
    </alternativeName>
    <alternativeName>
        <fullName evidence="10 13">Adenosine-5'-phosphosulfate kinase</fullName>
    </alternativeName>
</protein>
<evidence type="ECO:0000256" key="8">
    <source>
        <dbReference type="ARBA" id="ARBA00022777"/>
    </source>
</evidence>
<evidence type="ECO:0000256" key="10">
    <source>
        <dbReference type="ARBA" id="ARBA00029724"/>
    </source>
</evidence>
<dbReference type="HAMAP" id="MF_00065">
    <property type="entry name" value="Adenylyl_sulf_kinase"/>
    <property type="match status" value="1"/>
</dbReference>
<evidence type="ECO:0000256" key="9">
    <source>
        <dbReference type="ARBA" id="ARBA00022840"/>
    </source>
</evidence>
<dbReference type="NCBIfam" id="TIGR00455">
    <property type="entry name" value="apsK"/>
    <property type="match status" value="1"/>
</dbReference>
<comment type="catalytic activity">
    <reaction evidence="1 13 14">
        <text>adenosine 5'-phosphosulfate + ATP = 3'-phosphoadenylyl sulfate + ADP + H(+)</text>
        <dbReference type="Rhea" id="RHEA:24152"/>
        <dbReference type="ChEBI" id="CHEBI:15378"/>
        <dbReference type="ChEBI" id="CHEBI:30616"/>
        <dbReference type="ChEBI" id="CHEBI:58243"/>
        <dbReference type="ChEBI" id="CHEBI:58339"/>
        <dbReference type="ChEBI" id="CHEBI:456216"/>
        <dbReference type="EC" id="2.7.1.25"/>
    </reaction>
</comment>
<dbReference type="EC" id="2.7.1.25" evidence="5 13"/>
<accession>A0A1J0KS47</accession>
<gene>
    <name evidence="13 16" type="primary">cysC</name>
    <name evidence="16" type="ORF">KX01_491</name>
</gene>
<feature type="domain" description="APS kinase" evidence="15">
    <location>
        <begin position="24"/>
        <end position="172"/>
    </location>
</feature>
<keyword evidence="7 13" id="KW-0547">Nucleotide-binding</keyword>
<evidence type="ECO:0000256" key="6">
    <source>
        <dbReference type="ARBA" id="ARBA00022679"/>
    </source>
</evidence>
<dbReference type="InterPro" id="IPR059117">
    <property type="entry name" value="APS_kinase_dom"/>
</dbReference>
<keyword evidence="8 13" id="KW-0418">Kinase</keyword>
<sequence length="196" mass="22246">MNNDIVWHNASVLSQERNSQKKHKSIVLWYTGLSGSGKSTIANAVDRILYEKGYHTYILDGDNIRHGLSKDLDFSHEGRKENIRRVSEVAKLFVDAGIIVSAVLISPFISDRTQARQLLGDNFIEVFIDTNLLECEKRDSKGLYKKVRNGDIANFTCISSPYEKPKNPEIHISTKNRTIEECAKKITYYLLANGKI</sequence>
<evidence type="ECO:0000256" key="2">
    <source>
        <dbReference type="ARBA" id="ARBA00002632"/>
    </source>
</evidence>
<keyword evidence="6 13" id="KW-0808">Transferase</keyword>
<dbReference type="OrthoDB" id="9804504at2"/>
<dbReference type="Proteomes" id="UP000182521">
    <property type="component" value="Chromosome"/>
</dbReference>
<reference evidence="17" key="1">
    <citation type="submission" date="2014-10" db="EMBL/GenBank/DDBJ databases">
        <authorList>
            <person name="Kuske C.R."/>
            <person name="Challacombe J.F."/>
            <person name="Daligault H.E."/>
            <person name="Davenport K.W."/>
            <person name="Johnson S.L."/>
            <person name="Siddaramappa S."/>
            <person name="Petersen J.M."/>
        </authorList>
    </citation>
    <scope>NUCLEOTIDE SEQUENCE [LARGE SCALE GENOMIC DNA]</scope>
    <source>
        <strain evidence="17">CA97-1460</strain>
    </source>
</reference>
<dbReference type="SUPFAM" id="SSF52540">
    <property type="entry name" value="P-loop containing nucleoside triphosphate hydrolases"/>
    <property type="match status" value="1"/>
</dbReference>
<keyword evidence="13" id="KW-0597">Phosphoprotein</keyword>
<dbReference type="Gene3D" id="3.40.50.300">
    <property type="entry name" value="P-loop containing nucleotide triphosphate hydrolases"/>
    <property type="match status" value="1"/>
</dbReference>
<dbReference type="STRING" id="1542390.KX01_491"/>
<dbReference type="UniPathway" id="UPA00140">
    <property type="reaction ID" value="UER00205"/>
</dbReference>
<comment type="pathway">
    <text evidence="3 13 14">Sulfur metabolism; hydrogen sulfide biosynthesis; sulfite from sulfate: step 2/3.</text>
</comment>
<dbReference type="CDD" id="cd02027">
    <property type="entry name" value="APSK"/>
    <property type="match status" value="1"/>
</dbReference>
<evidence type="ECO:0000256" key="14">
    <source>
        <dbReference type="RuleBase" id="RU004347"/>
    </source>
</evidence>
<evidence type="ECO:0000256" key="7">
    <source>
        <dbReference type="ARBA" id="ARBA00022741"/>
    </source>
</evidence>
<feature type="binding site" evidence="13">
    <location>
        <begin position="32"/>
        <end position="39"/>
    </location>
    <ligand>
        <name>ATP</name>
        <dbReference type="ChEBI" id="CHEBI:30616"/>
    </ligand>
</feature>
<comment type="similarity">
    <text evidence="4 13 14">Belongs to the APS kinase family.</text>
</comment>
<dbReference type="Pfam" id="PF01583">
    <property type="entry name" value="APS_kinase"/>
    <property type="match status" value="1"/>
</dbReference>
<feature type="active site" description="Phosphoserine intermediate" evidence="13">
    <location>
        <position position="106"/>
    </location>
</feature>
<dbReference type="GO" id="GO:0005524">
    <property type="term" value="F:ATP binding"/>
    <property type="evidence" value="ECO:0007669"/>
    <property type="project" value="UniProtKB-UniRule"/>
</dbReference>
<dbReference type="GO" id="GO:0004020">
    <property type="term" value="F:adenylylsulfate kinase activity"/>
    <property type="evidence" value="ECO:0007669"/>
    <property type="project" value="UniProtKB-UniRule"/>
</dbReference>
<dbReference type="GO" id="GO:0000103">
    <property type="term" value="P:sulfate assimilation"/>
    <property type="evidence" value="ECO:0007669"/>
    <property type="project" value="UniProtKB-UniRule"/>
</dbReference>
<evidence type="ECO:0000256" key="5">
    <source>
        <dbReference type="ARBA" id="ARBA00012121"/>
    </source>
</evidence>
<proteinExistence type="inferred from homology"/>
<evidence type="ECO:0000259" key="15">
    <source>
        <dbReference type="Pfam" id="PF01583"/>
    </source>
</evidence>
<dbReference type="KEGG" id="frc:KX01_491"/>
<dbReference type="NCBIfam" id="NF003013">
    <property type="entry name" value="PRK03846.1"/>
    <property type="match status" value="1"/>
</dbReference>
<dbReference type="FunFam" id="3.40.50.300:FF:000212">
    <property type="entry name" value="Adenylyl-sulfate kinase"/>
    <property type="match status" value="1"/>
</dbReference>
<dbReference type="PANTHER" id="PTHR11055:SF1">
    <property type="entry name" value="PAPS SYNTHETASE, ISOFORM D"/>
    <property type="match status" value="1"/>
</dbReference>
<dbReference type="EMBL" id="CP009654">
    <property type="protein sequence ID" value="APC96514.1"/>
    <property type="molecule type" value="Genomic_DNA"/>
</dbReference>
<evidence type="ECO:0000256" key="3">
    <source>
        <dbReference type="ARBA" id="ARBA00004806"/>
    </source>
</evidence>
<dbReference type="AlphaFoldDB" id="A0A1J0KS47"/>
<evidence type="ECO:0000256" key="11">
    <source>
        <dbReference type="ARBA" id="ARBA00031393"/>
    </source>
</evidence>
<keyword evidence="17" id="KW-1185">Reference proteome</keyword>
<dbReference type="PANTHER" id="PTHR11055">
    <property type="entry name" value="BIFUNCTIONAL 3'-PHOSPHOADENOSINE 5'-PHOSPHOSULFATE SYNTHASE"/>
    <property type="match status" value="1"/>
</dbReference>
<evidence type="ECO:0000256" key="1">
    <source>
        <dbReference type="ARBA" id="ARBA00001823"/>
    </source>
</evidence>
<name>A0A1J0KS47_9GAMM</name>
<evidence type="ECO:0000256" key="13">
    <source>
        <dbReference type="HAMAP-Rule" id="MF_00065"/>
    </source>
</evidence>
<comment type="function">
    <text evidence="2 13 14">Catalyzes the synthesis of activated sulfate.</text>
</comment>
<keyword evidence="9 13" id="KW-0067">ATP-binding</keyword>
<dbReference type="InterPro" id="IPR027417">
    <property type="entry name" value="P-loop_NTPase"/>
</dbReference>
<dbReference type="RefSeq" id="WP_071663475.1">
    <property type="nucleotide sequence ID" value="NZ_CP009654.1"/>
</dbReference>
<evidence type="ECO:0000313" key="17">
    <source>
        <dbReference type="Proteomes" id="UP000182521"/>
    </source>
</evidence>
<evidence type="ECO:0000256" key="12">
    <source>
        <dbReference type="ARBA" id="ARBA00031464"/>
    </source>
</evidence>
<organism evidence="16 17">
    <name type="scientific">Francisella frigiditurris</name>
    <dbReference type="NCBI Taxonomy" id="1542390"/>
    <lineage>
        <taxon>Bacteria</taxon>
        <taxon>Pseudomonadati</taxon>
        <taxon>Pseudomonadota</taxon>
        <taxon>Gammaproteobacteria</taxon>
        <taxon>Thiotrichales</taxon>
        <taxon>Francisellaceae</taxon>
        <taxon>Francisella</taxon>
    </lineage>
</organism>
<dbReference type="GO" id="GO:0070814">
    <property type="term" value="P:hydrogen sulfide biosynthetic process"/>
    <property type="evidence" value="ECO:0007669"/>
    <property type="project" value="UniProtKB-UniRule"/>
</dbReference>
<dbReference type="InterPro" id="IPR002891">
    <property type="entry name" value="APS"/>
</dbReference>